<dbReference type="AlphaFoldDB" id="A0A9Q0RHD8"/>
<feature type="region of interest" description="Disordered" evidence="1">
    <location>
        <begin position="420"/>
        <end position="450"/>
    </location>
</feature>
<dbReference type="SUPFAM" id="SSF55277">
    <property type="entry name" value="GYF domain"/>
    <property type="match status" value="1"/>
</dbReference>
<evidence type="ECO:0000256" key="1">
    <source>
        <dbReference type="SAM" id="MobiDB-lite"/>
    </source>
</evidence>
<evidence type="ECO:0000313" key="3">
    <source>
        <dbReference type="EMBL" id="KAJ5078644.1"/>
    </source>
</evidence>
<protein>
    <submittedName>
        <fullName evidence="3">Grb10-interacting gyf protein</fullName>
    </submittedName>
</protein>
<dbReference type="Gene3D" id="3.30.1490.40">
    <property type="match status" value="1"/>
</dbReference>
<proteinExistence type="predicted"/>
<evidence type="ECO:0000313" key="4">
    <source>
        <dbReference type="Proteomes" id="UP001149090"/>
    </source>
</evidence>
<accession>A0A9Q0RHD8</accession>
<name>A0A9Q0RHD8_ANAIG</name>
<gene>
    <name evidence="3" type="ORF">M0811_14828</name>
</gene>
<keyword evidence="4" id="KW-1185">Reference proteome</keyword>
<dbReference type="InterPro" id="IPR003169">
    <property type="entry name" value="GYF"/>
</dbReference>
<dbReference type="Proteomes" id="UP001149090">
    <property type="component" value="Unassembled WGS sequence"/>
</dbReference>
<organism evidence="3 4">
    <name type="scientific">Anaeramoeba ignava</name>
    <name type="common">Anaerobic marine amoeba</name>
    <dbReference type="NCBI Taxonomy" id="1746090"/>
    <lineage>
        <taxon>Eukaryota</taxon>
        <taxon>Metamonada</taxon>
        <taxon>Anaeramoebidae</taxon>
        <taxon>Anaeramoeba</taxon>
    </lineage>
</organism>
<dbReference type="Pfam" id="PF02213">
    <property type="entry name" value="GYF"/>
    <property type="match status" value="1"/>
</dbReference>
<dbReference type="PROSITE" id="PS50829">
    <property type="entry name" value="GYF"/>
    <property type="match status" value="1"/>
</dbReference>
<dbReference type="InterPro" id="IPR035445">
    <property type="entry name" value="GYF-like_dom_sf"/>
</dbReference>
<reference evidence="3" key="1">
    <citation type="submission" date="2022-10" db="EMBL/GenBank/DDBJ databases">
        <title>Novel sulphate-reducing endosymbionts in the free-living metamonad Anaeramoeba.</title>
        <authorList>
            <person name="Jerlstrom-Hultqvist J."/>
            <person name="Cepicka I."/>
            <person name="Gallot-Lavallee L."/>
            <person name="Salas-Leiva D."/>
            <person name="Curtis B.A."/>
            <person name="Zahonova K."/>
            <person name="Pipaliya S."/>
            <person name="Dacks J."/>
            <person name="Roger A.J."/>
        </authorList>
    </citation>
    <scope>NUCLEOTIDE SEQUENCE</scope>
    <source>
        <strain evidence="3">BMAN</strain>
    </source>
</reference>
<sequence length="450" mass="52997">MGNKSPKPFYQETERGTTYQIFLPNLFIENINQKPTKIIKNHLKFMMKNFLFNSQNPLNCCKKFEEFLEKIKLEEKKISYSKQELLQLFIPNQKKPNTFIDIDGVTSIQPFEPVSFNKFKLLDNEIINSSIPILTRNEKYLESSFFMNSSPLISSTDFQKKQAQYLQNFNFTKNSIDNTQNIISSLSLKQKSPDKLFSKEKNQIQNQIQNPNSFQIQNQNQKIPFFPSIQLKENKWFYIDLSNSIQGPFSQSSMREFLENGLIFQKTLIKRINEEYFRSIDSIFPNLSNAFLNSSNLTENNNNNINKEKNNQSQLFPTNYSQILTQNPQNNQNQFFPNFSNFGRKNIIEKNQNQQNESINDLMNKIGFGNPLKSLRNQNSNPNSFPYSFPNNLDSSFYKEKSNFSNHYISNIQSQNFFLSPQKKPKRDDNNNNNNNNYYHFNLEKEKSKL</sequence>
<feature type="domain" description="GYF" evidence="2">
    <location>
        <begin position="233"/>
        <end position="288"/>
    </location>
</feature>
<comment type="caution">
    <text evidence="3">The sequence shown here is derived from an EMBL/GenBank/DDBJ whole genome shotgun (WGS) entry which is preliminary data.</text>
</comment>
<dbReference type="EMBL" id="JAPDFW010000052">
    <property type="protein sequence ID" value="KAJ5078644.1"/>
    <property type="molecule type" value="Genomic_DNA"/>
</dbReference>
<evidence type="ECO:0000259" key="2">
    <source>
        <dbReference type="PROSITE" id="PS50829"/>
    </source>
</evidence>